<evidence type="ECO:0000313" key="2">
    <source>
        <dbReference type="EMBL" id="SDP86720.1"/>
    </source>
</evidence>
<organism evidence="2 3">
    <name type="scientific">Actinokineospora alba</name>
    <dbReference type="NCBI Taxonomy" id="504798"/>
    <lineage>
        <taxon>Bacteria</taxon>
        <taxon>Bacillati</taxon>
        <taxon>Actinomycetota</taxon>
        <taxon>Actinomycetes</taxon>
        <taxon>Pseudonocardiales</taxon>
        <taxon>Pseudonocardiaceae</taxon>
        <taxon>Actinokineospora</taxon>
    </lineage>
</organism>
<dbReference type="InterPro" id="IPR011008">
    <property type="entry name" value="Dimeric_a/b-barrel"/>
</dbReference>
<keyword evidence="3" id="KW-1185">Reference proteome</keyword>
<dbReference type="PANTHER" id="PTHR37811">
    <property type="entry name" value="BLL5343 PROTEIN"/>
    <property type="match status" value="1"/>
</dbReference>
<evidence type="ECO:0000259" key="1">
    <source>
        <dbReference type="Pfam" id="PF03992"/>
    </source>
</evidence>
<protein>
    <submittedName>
        <fullName evidence="2">Heme-degrading monooxygenase HmoA</fullName>
    </submittedName>
</protein>
<reference evidence="3" key="1">
    <citation type="submission" date="2016-10" db="EMBL/GenBank/DDBJ databases">
        <authorList>
            <person name="Varghese N."/>
            <person name="Submissions S."/>
        </authorList>
    </citation>
    <scope>NUCLEOTIDE SEQUENCE [LARGE SCALE GENOMIC DNA]</scope>
    <source>
        <strain evidence="3">IBRC-M 10655</strain>
    </source>
</reference>
<gene>
    <name evidence="2" type="ORF">SAMN05192558_11866</name>
</gene>
<dbReference type="Pfam" id="PF03992">
    <property type="entry name" value="ABM"/>
    <property type="match status" value="1"/>
</dbReference>
<dbReference type="InterPro" id="IPR007138">
    <property type="entry name" value="ABM_dom"/>
</dbReference>
<dbReference type="STRING" id="504798.SAMN05421871_11766"/>
<dbReference type="EMBL" id="FNJB01000018">
    <property type="protein sequence ID" value="SDP86720.1"/>
    <property type="molecule type" value="Genomic_DNA"/>
</dbReference>
<keyword evidence="2" id="KW-0503">Monooxygenase</keyword>
<dbReference type="AlphaFoldDB" id="A0A1H0W7J7"/>
<dbReference type="Proteomes" id="UP000199651">
    <property type="component" value="Unassembled WGS sequence"/>
</dbReference>
<dbReference type="GO" id="GO:0004497">
    <property type="term" value="F:monooxygenase activity"/>
    <property type="evidence" value="ECO:0007669"/>
    <property type="project" value="UniProtKB-KW"/>
</dbReference>
<name>A0A1H0W7J7_9PSEU</name>
<accession>A0A1H0W7J7</accession>
<keyword evidence="2" id="KW-0560">Oxidoreductase</keyword>
<dbReference type="RefSeq" id="WP_228772109.1">
    <property type="nucleotide sequence ID" value="NZ_FNDV01000017.1"/>
</dbReference>
<dbReference type="Gene3D" id="3.30.70.100">
    <property type="match status" value="1"/>
</dbReference>
<proteinExistence type="predicted"/>
<dbReference type="InterPro" id="IPR052936">
    <property type="entry name" value="Jasmonate_Hydroxylase-like"/>
</dbReference>
<sequence>MSDMDTGDIASTPEPPYYAVVFTSVLRPDHDGYYETAALMAKLVADSPGYLGHESARGADGLGITVAYFTDEAAIKTWRDNAEHAAARARGRAEWYSGFELRISKVERAYGFRRAD</sequence>
<dbReference type="SUPFAM" id="SSF54909">
    <property type="entry name" value="Dimeric alpha+beta barrel"/>
    <property type="match status" value="1"/>
</dbReference>
<dbReference type="PANTHER" id="PTHR37811:SF2">
    <property type="entry name" value="ABM DOMAIN-CONTAINING PROTEIN"/>
    <property type="match status" value="1"/>
</dbReference>
<feature type="domain" description="ABM" evidence="1">
    <location>
        <begin position="19"/>
        <end position="89"/>
    </location>
</feature>
<evidence type="ECO:0000313" key="3">
    <source>
        <dbReference type="Proteomes" id="UP000199651"/>
    </source>
</evidence>